<name>A0A2I1NAC3_9BACT</name>
<evidence type="ECO:0000256" key="6">
    <source>
        <dbReference type="SAM" id="SignalP"/>
    </source>
</evidence>
<sequence length="186" mass="20601">MKKYIILFLMSFLFIGCAANKAQNAGILSQSEPVFIDEKPKSQKVCIKFTNTSQTSSNLDKKLALSLSQNGYSVIDNENLADTIIKINLNYFKKINVSSGSSPRVGIGLGSGFSNFGIGFGTSADIFDNTAYEAQVSFFAKVKSLKDIKTYQTLFNYQSKEGISFESALNELEEKVSYQILRYLSL</sequence>
<keyword evidence="4" id="KW-0564">Palmitate</keyword>
<protein>
    <recommendedName>
        <fullName evidence="9">Enterobacterial TraT complement resistance protein</fullName>
    </recommendedName>
</protein>
<evidence type="ECO:0000256" key="3">
    <source>
        <dbReference type="ARBA" id="ARBA00023136"/>
    </source>
</evidence>
<accession>A0A2I1NAC3</accession>
<dbReference type="Pfam" id="PF05818">
    <property type="entry name" value="TraT"/>
    <property type="match status" value="1"/>
</dbReference>
<evidence type="ECO:0000313" key="8">
    <source>
        <dbReference type="Proteomes" id="UP000234639"/>
    </source>
</evidence>
<feature type="chain" id="PRO_5014129490" description="Enterobacterial TraT complement resistance protein" evidence="6">
    <location>
        <begin position="19"/>
        <end position="186"/>
    </location>
</feature>
<evidence type="ECO:0008006" key="9">
    <source>
        <dbReference type="Google" id="ProtNLM"/>
    </source>
</evidence>
<keyword evidence="5" id="KW-0449">Lipoprotein</keyword>
<dbReference type="PROSITE" id="PS51257">
    <property type="entry name" value="PROKAR_LIPOPROTEIN"/>
    <property type="match status" value="1"/>
</dbReference>
<gene>
    <name evidence="7" type="ORF">CYJ41_05625</name>
</gene>
<dbReference type="Proteomes" id="UP000234639">
    <property type="component" value="Unassembled WGS sequence"/>
</dbReference>
<comment type="subcellular location">
    <subcellularLocation>
        <location evidence="1">Cell outer membrane</location>
        <topology evidence="1">Lipid-anchor</topology>
    </subcellularLocation>
</comment>
<organism evidence="7 8">
    <name type="scientific">Campylobacter ureolyticus</name>
    <dbReference type="NCBI Taxonomy" id="827"/>
    <lineage>
        <taxon>Bacteria</taxon>
        <taxon>Pseudomonadati</taxon>
        <taxon>Campylobacterota</taxon>
        <taxon>Epsilonproteobacteria</taxon>
        <taxon>Campylobacterales</taxon>
        <taxon>Campylobacteraceae</taxon>
        <taxon>Campylobacter</taxon>
    </lineage>
</organism>
<keyword evidence="2 6" id="KW-0732">Signal</keyword>
<dbReference type="RefSeq" id="WP_101637324.1">
    <property type="nucleotide sequence ID" value="NZ_PKHU01000004.1"/>
</dbReference>
<dbReference type="InterPro" id="IPR008874">
    <property type="entry name" value="TraT_complement-R"/>
</dbReference>
<evidence type="ECO:0000256" key="1">
    <source>
        <dbReference type="ARBA" id="ARBA00004459"/>
    </source>
</evidence>
<evidence type="ECO:0000313" key="7">
    <source>
        <dbReference type="EMBL" id="PKZ29318.1"/>
    </source>
</evidence>
<keyword evidence="3" id="KW-0472">Membrane</keyword>
<evidence type="ECO:0000256" key="5">
    <source>
        <dbReference type="ARBA" id="ARBA00023288"/>
    </source>
</evidence>
<dbReference type="EMBL" id="PKHU01000004">
    <property type="protein sequence ID" value="PKZ29318.1"/>
    <property type="molecule type" value="Genomic_DNA"/>
</dbReference>
<evidence type="ECO:0000256" key="4">
    <source>
        <dbReference type="ARBA" id="ARBA00023139"/>
    </source>
</evidence>
<dbReference type="AlphaFoldDB" id="A0A2I1NAC3"/>
<dbReference type="GO" id="GO:0009279">
    <property type="term" value="C:cell outer membrane"/>
    <property type="evidence" value="ECO:0007669"/>
    <property type="project" value="UniProtKB-SubCell"/>
</dbReference>
<proteinExistence type="predicted"/>
<comment type="caution">
    <text evidence="7">The sequence shown here is derived from an EMBL/GenBank/DDBJ whole genome shotgun (WGS) entry which is preliminary data.</text>
</comment>
<evidence type="ECO:0000256" key="2">
    <source>
        <dbReference type="ARBA" id="ARBA00022729"/>
    </source>
</evidence>
<reference evidence="7 8" key="1">
    <citation type="submission" date="2017-12" db="EMBL/GenBank/DDBJ databases">
        <title>Phylogenetic diversity of female urinary microbiome.</title>
        <authorList>
            <person name="Thomas-White K."/>
            <person name="Wolfe A.J."/>
        </authorList>
    </citation>
    <scope>NUCLEOTIDE SEQUENCE [LARGE SCALE GENOMIC DNA]</scope>
    <source>
        <strain evidence="7 8">UMB0112</strain>
    </source>
</reference>
<feature type="signal peptide" evidence="6">
    <location>
        <begin position="1"/>
        <end position="18"/>
    </location>
</feature>